<dbReference type="GO" id="GO:0016020">
    <property type="term" value="C:membrane"/>
    <property type="evidence" value="ECO:0007669"/>
    <property type="project" value="TreeGrafter"/>
</dbReference>
<dbReference type="InterPro" id="IPR000648">
    <property type="entry name" value="Oxysterol-bd"/>
</dbReference>
<dbReference type="EMBL" id="CDMY01000316">
    <property type="protein sequence ID" value="CEM02035.1"/>
    <property type="molecule type" value="Genomic_DNA"/>
</dbReference>
<dbReference type="VEuPathDB" id="CryptoDB:Vbra_13422"/>
<evidence type="ECO:0000256" key="1">
    <source>
        <dbReference type="SAM" id="MobiDB-lite"/>
    </source>
</evidence>
<sequence length="1038" mass="112699">MGECISCEEGPAMMMTKGGVAGGMREYQQFEDPSVSPREDNGVGVPAQIRGNTNSNGHSSSVSGGSREGRIWRVVEGPTDEGPVLKQLFFTLDVQRGKMTTHQRPSSRVLREIRIQKVAPLAPAEWTSCQDAFSFRVHGERGEVYQVTAGTKREYHDLYQAFTHAMPSAAAAPPTTSSSRTRTRPAIIAPPRSNRSPSIRQDVDGSVLVWVVGLVASLVERVLWGLENLSDMLRDGPVVVFRRPDDPPYESYRDRSSRPSDVTQGLVRGLILFTAEVLGGVLGPLTCPLQELQKGGGLERLPLAIVKGIAYLVCKPIAGVLDLVTETSRGLIETPRTIMAVLYPPPPPPPHQHTSHPPSATLPTQIADRGGVISVVTDAGHQPVEASMDESPSPEPTTTAAGGGGLRVGGEARERRSERRHRRNVSNAPADGGGVGAVSAQTRLQKALTVSLRALLDQTKGLPEVQASINRILDTQLSANPDFFDIDSDGDDSDTSITATYLERGDPMSEGLMDAMINDSEFECDAKSVVRRARESLCFSRDEAHPEGILKEVDEWVHPFSRDDFRIATATSVGPASGRTVRLRSRKCPACCDVTTDAKGGLLLADRDTFVLVRSVAKEVLKWIGRQILSGNFNLTRISFPIRCSKPGSSLQTTTLACTYVPLYLRRAAASRNPIERLKLVVAMYIASLHVTSDFLKPINPTLGETYQAFLPDGTRIYSEQTAHVPQTTHWQIVGAEDRFLFWGYSIFSAYAILNQMHLYNSGKRFVDFTDGHTVTMTKLPRDVWTGTLYGPVCRHEILGRMRVEDSLGNSCEYVFGSVRGKPTDYFEGTIKDSYGDILSRVNGTWLGYLDFDNVRYWDIRTTPNYPLLPVADEALLQSDSTLREDLLLLTEGRVRAAQEAKDRISDRHRYERALRRKAPPPPRPTSTPPPTPPALSPSRALSPDSSVSPPSSSAPNVSSSRAAALSQDSTSAATKGGATGGVGIEAGGVGKEHQPRTRETSVSGTPRVAEEHEGHEGGGGGGGGGEVGEDRTAQEQN</sequence>
<feature type="region of interest" description="Disordered" evidence="1">
    <location>
        <begin position="48"/>
        <end position="67"/>
    </location>
</feature>
<feature type="compositionally biased region" description="Gly residues" evidence="1">
    <location>
        <begin position="1018"/>
        <end position="1027"/>
    </location>
</feature>
<feature type="compositionally biased region" description="Basic and acidic residues" evidence="1">
    <location>
        <begin position="1029"/>
        <end position="1038"/>
    </location>
</feature>
<feature type="compositionally biased region" description="Low complexity" evidence="1">
    <location>
        <begin position="937"/>
        <end position="965"/>
    </location>
</feature>
<dbReference type="Pfam" id="PF01237">
    <property type="entry name" value="Oxysterol_BP"/>
    <property type="match status" value="1"/>
</dbReference>
<feature type="compositionally biased region" description="Low complexity" evidence="1">
    <location>
        <begin position="50"/>
        <end position="65"/>
    </location>
</feature>
<dbReference type="OMA" id="MINDSEF"/>
<dbReference type="PANTHER" id="PTHR10972">
    <property type="entry name" value="OXYSTEROL-BINDING PROTEIN-RELATED"/>
    <property type="match status" value="1"/>
</dbReference>
<gene>
    <name evidence="2" type="ORF">Vbra_13422</name>
</gene>
<evidence type="ECO:0000313" key="2">
    <source>
        <dbReference type="EMBL" id="CEM02035.1"/>
    </source>
</evidence>
<feature type="compositionally biased region" description="Basic and acidic residues" evidence="1">
    <location>
        <begin position="899"/>
        <end position="914"/>
    </location>
</feature>
<proteinExistence type="predicted"/>
<keyword evidence="3" id="KW-1185">Reference proteome</keyword>
<dbReference type="InterPro" id="IPR037239">
    <property type="entry name" value="OSBP_sf"/>
</dbReference>
<dbReference type="AlphaFoldDB" id="A0A0G4EVE0"/>
<feature type="compositionally biased region" description="Basic and acidic residues" evidence="1">
    <location>
        <begin position="991"/>
        <end position="1000"/>
    </location>
</feature>
<accession>A0A0G4EVE0</accession>
<evidence type="ECO:0000313" key="3">
    <source>
        <dbReference type="Proteomes" id="UP000041254"/>
    </source>
</evidence>
<dbReference type="SUPFAM" id="SSF144000">
    <property type="entry name" value="Oxysterol-binding protein-like"/>
    <property type="match status" value="1"/>
</dbReference>
<dbReference type="InParanoid" id="A0A0G4EVE0"/>
<feature type="region of interest" description="Disordered" evidence="1">
    <location>
        <begin position="343"/>
        <end position="362"/>
    </location>
</feature>
<name>A0A0G4EVE0_VITBC</name>
<dbReference type="Gene3D" id="2.40.160.120">
    <property type="match status" value="1"/>
</dbReference>
<dbReference type="Proteomes" id="UP000041254">
    <property type="component" value="Unassembled WGS sequence"/>
</dbReference>
<dbReference type="GO" id="GO:0005829">
    <property type="term" value="C:cytosol"/>
    <property type="evidence" value="ECO:0007669"/>
    <property type="project" value="TreeGrafter"/>
</dbReference>
<protein>
    <recommendedName>
        <fullName evidence="4">PH domain-containing protein</fullName>
    </recommendedName>
</protein>
<organism evidence="2 3">
    <name type="scientific">Vitrella brassicaformis (strain CCMP3155)</name>
    <dbReference type="NCBI Taxonomy" id="1169540"/>
    <lineage>
        <taxon>Eukaryota</taxon>
        <taxon>Sar</taxon>
        <taxon>Alveolata</taxon>
        <taxon>Colpodellida</taxon>
        <taxon>Vitrellaceae</taxon>
        <taxon>Vitrella</taxon>
    </lineage>
</organism>
<feature type="region of interest" description="Disordered" evidence="1">
    <location>
        <begin position="384"/>
        <end position="437"/>
    </location>
</feature>
<feature type="compositionally biased region" description="Gly residues" evidence="1">
    <location>
        <begin position="978"/>
        <end position="990"/>
    </location>
</feature>
<dbReference type="OrthoDB" id="14833at2759"/>
<reference evidence="2 3" key="1">
    <citation type="submission" date="2014-11" db="EMBL/GenBank/DDBJ databases">
        <authorList>
            <person name="Zhu J."/>
            <person name="Qi W."/>
            <person name="Song R."/>
        </authorList>
    </citation>
    <scope>NUCLEOTIDE SEQUENCE [LARGE SCALE GENOMIC DNA]</scope>
</reference>
<evidence type="ECO:0008006" key="4">
    <source>
        <dbReference type="Google" id="ProtNLM"/>
    </source>
</evidence>
<feature type="compositionally biased region" description="Pro residues" evidence="1">
    <location>
        <begin position="920"/>
        <end position="936"/>
    </location>
</feature>
<dbReference type="PANTHER" id="PTHR10972:SF148">
    <property type="entry name" value="OXYSTEROL-BINDING PROTEIN 9"/>
    <property type="match status" value="1"/>
</dbReference>
<dbReference type="STRING" id="1169540.A0A0G4EVE0"/>
<dbReference type="GO" id="GO:0032934">
    <property type="term" value="F:sterol binding"/>
    <property type="evidence" value="ECO:0007669"/>
    <property type="project" value="TreeGrafter"/>
</dbReference>
<feature type="region of interest" description="Disordered" evidence="1">
    <location>
        <begin position="899"/>
        <end position="1038"/>
    </location>
</feature>